<comment type="caution">
    <text evidence="1">The sequence shown here is derived from an EMBL/GenBank/DDBJ whole genome shotgun (WGS) entry which is preliminary data.</text>
</comment>
<sequence length="112" mass="12315">MIEGKANFGLRDEGSGKLMETGMLDCKSTDTSMDSSIKLSTKLAQGPVEREDTRDCEHMEAVHRILRCLKGTPGKGLFFRKTAEGSTEVYTDADWEDSVDDQRSTSGCCSLI</sequence>
<gene>
    <name evidence="1" type="ORF">CK203_080681</name>
</gene>
<dbReference type="PANTHER" id="PTHR11439:SF504">
    <property type="entry name" value="REVERSE TRANSCRIPTASE TY1_COPIA-TYPE DOMAIN-CONTAINING PROTEIN"/>
    <property type="match status" value="1"/>
</dbReference>
<evidence type="ECO:0000313" key="1">
    <source>
        <dbReference type="EMBL" id="RVW40787.1"/>
    </source>
</evidence>
<accession>A0A438DZH9</accession>
<name>A0A438DZH9_VITVI</name>
<protein>
    <submittedName>
        <fullName evidence="1">Uncharacterized protein</fullName>
    </submittedName>
</protein>
<reference evidence="1 2" key="1">
    <citation type="journal article" date="2018" name="PLoS Genet.">
        <title>Population sequencing reveals clonal diversity and ancestral inbreeding in the grapevine cultivar Chardonnay.</title>
        <authorList>
            <person name="Roach M.J."/>
            <person name="Johnson D.L."/>
            <person name="Bohlmann J."/>
            <person name="van Vuuren H.J."/>
            <person name="Jones S.J."/>
            <person name="Pretorius I.S."/>
            <person name="Schmidt S.A."/>
            <person name="Borneman A.R."/>
        </authorList>
    </citation>
    <scope>NUCLEOTIDE SEQUENCE [LARGE SCALE GENOMIC DNA]</scope>
    <source>
        <strain evidence="2">cv. Chardonnay</strain>
        <tissue evidence="1">Leaf</tissue>
    </source>
</reference>
<evidence type="ECO:0000313" key="2">
    <source>
        <dbReference type="Proteomes" id="UP000288805"/>
    </source>
</evidence>
<dbReference type="EMBL" id="QGNW01001453">
    <property type="protein sequence ID" value="RVW40787.1"/>
    <property type="molecule type" value="Genomic_DNA"/>
</dbReference>
<dbReference type="PANTHER" id="PTHR11439">
    <property type="entry name" value="GAG-POL-RELATED RETROTRANSPOSON"/>
    <property type="match status" value="1"/>
</dbReference>
<organism evidence="1 2">
    <name type="scientific">Vitis vinifera</name>
    <name type="common">Grape</name>
    <dbReference type="NCBI Taxonomy" id="29760"/>
    <lineage>
        <taxon>Eukaryota</taxon>
        <taxon>Viridiplantae</taxon>
        <taxon>Streptophyta</taxon>
        <taxon>Embryophyta</taxon>
        <taxon>Tracheophyta</taxon>
        <taxon>Spermatophyta</taxon>
        <taxon>Magnoliopsida</taxon>
        <taxon>eudicotyledons</taxon>
        <taxon>Gunneridae</taxon>
        <taxon>Pentapetalae</taxon>
        <taxon>rosids</taxon>
        <taxon>Vitales</taxon>
        <taxon>Vitaceae</taxon>
        <taxon>Viteae</taxon>
        <taxon>Vitis</taxon>
    </lineage>
</organism>
<dbReference type="Proteomes" id="UP000288805">
    <property type="component" value="Unassembled WGS sequence"/>
</dbReference>
<dbReference type="AlphaFoldDB" id="A0A438DZH9"/>
<proteinExistence type="predicted"/>